<name>R7WJ41_9NOCA</name>
<dbReference type="Proteomes" id="UP000013525">
    <property type="component" value="Unassembled WGS sequence"/>
</dbReference>
<accession>R7WJ41</accession>
<reference evidence="1 2" key="1">
    <citation type="journal article" date="2013" name="Genome Announc.">
        <title>Draft Genome Sequence of Rhodococcus rhodnii Strain LMG5362, a Symbiont of Rhodnius prolixus (Hemiptera, Reduviidae, Triatominae), the Principle Vector of Trypanosoma cruzi.</title>
        <authorList>
            <person name="Pachebat J.A."/>
            <person name="van Keulen G."/>
            <person name="Whitten M.M."/>
            <person name="Girdwood S."/>
            <person name="Del Sol R."/>
            <person name="Dyson P.J."/>
            <person name="Facey P.D."/>
        </authorList>
    </citation>
    <scope>NUCLEOTIDE SEQUENCE [LARGE SCALE GENOMIC DNA]</scope>
    <source>
        <strain evidence="1 2">LMG 5362</strain>
    </source>
</reference>
<dbReference type="AlphaFoldDB" id="R7WJ41"/>
<sequence>MRFVPAAEVAGAVPFRIRDLCIEFCCSRTG</sequence>
<evidence type="ECO:0000313" key="1">
    <source>
        <dbReference type="EMBL" id="EOM75287.1"/>
    </source>
</evidence>
<keyword evidence="2" id="KW-1185">Reference proteome</keyword>
<gene>
    <name evidence="1" type="ORF">Rrhod_3383</name>
</gene>
<proteinExistence type="predicted"/>
<comment type="caution">
    <text evidence="1">The sequence shown here is derived from an EMBL/GenBank/DDBJ whole genome shotgun (WGS) entry which is preliminary data.</text>
</comment>
<protein>
    <submittedName>
        <fullName evidence="1">Uncharacterized protein</fullName>
    </submittedName>
</protein>
<organism evidence="1 2">
    <name type="scientific">Rhodococcus rhodnii LMG 5362</name>
    <dbReference type="NCBI Taxonomy" id="1273125"/>
    <lineage>
        <taxon>Bacteria</taxon>
        <taxon>Bacillati</taxon>
        <taxon>Actinomycetota</taxon>
        <taxon>Actinomycetes</taxon>
        <taxon>Mycobacteriales</taxon>
        <taxon>Nocardiaceae</taxon>
        <taxon>Rhodococcus</taxon>
    </lineage>
</organism>
<dbReference type="EMBL" id="APMY01000097">
    <property type="protein sequence ID" value="EOM75287.1"/>
    <property type="molecule type" value="Genomic_DNA"/>
</dbReference>
<evidence type="ECO:0000313" key="2">
    <source>
        <dbReference type="Proteomes" id="UP000013525"/>
    </source>
</evidence>